<dbReference type="InterPro" id="IPR018679">
    <property type="entry name" value="DUF2161"/>
</dbReference>
<organism evidence="1 2">
    <name type="scientific">Lacimonas salitolerans</name>
    <dbReference type="NCBI Taxonomy" id="1323750"/>
    <lineage>
        <taxon>Bacteria</taxon>
        <taxon>Pseudomonadati</taxon>
        <taxon>Pseudomonadota</taxon>
        <taxon>Alphaproteobacteria</taxon>
        <taxon>Rhodobacterales</taxon>
        <taxon>Paracoccaceae</taxon>
        <taxon>Lacimonas</taxon>
    </lineage>
</organism>
<reference evidence="2" key="1">
    <citation type="journal article" date="2019" name="Int. J. Syst. Evol. Microbiol.">
        <title>The Global Catalogue of Microorganisms (GCM) 10K type strain sequencing project: providing services to taxonomists for standard genome sequencing and annotation.</title>
        <authorList>
            <consortium name="The Broad Institute Genomics Platform"/>
            <consortium name="The Broad Institute Genome Sequencing Center for Infectious Disease"/>
            <person name="Wu L."/>
            <person name="Ma J."/>
        </authorList>
    </citation>
    <scope>NUCLEOTIDE SEQUENCE [LARGE SCALE GENOMIC DNA]</scope>
    <source>
        <strain evidence="2">CGMCC 1.12477</strain>
    </source>
</reference>
<name>A0ABW4EDA7_9RHOB</name>
<protein>
    <submittedName>
        <fullName evidence="1">DUF2161 domain-containing phosphodiesterase</fullName>
    </submittedName>
</protein>
<dbReference type="EMBL" id="JBHUDD010000008">
    <property type="protein sequence ID" value="MFD1508104.1"/>
    <property type="molecule type" value="Genomic_DNA"/>
</dbReference>
<evidence type="ECO:0000313" key="1">
    <source>
        <dbReference type="EMBL" id="MFD1508104.1"/>
    </source>
</evidence>
<evidence type="ECO:0000313" key="2">
    <source>
        <dbReference type="Proteomes" id="UP001597186"/>
    </source>
</evidence>
<dbReference type="Pfam" id="PF09929">
    <property type="entry name" value="DUF2161"/>
    <property type="match status" value="1"/>
</dbReference>
<dbReference type="Proteomes" id="UP001597186">
    <property type="component" value="Unassembled WGS sequence"/>
</dbReference>
<dbReference type="RefSeq" id="WP_379912403.1">
    <property type="nucleotide sequence ID" value="NZ_JBHUDD010000008.1"/>
</dbReference>
<accession>A0ABW4EDA7</accession>
<gene>
    <name evidence="1" type="ORF">ACFTOW_01590</name>
</gene>
<sequence>MAETDLYAPVKAWLERLGYEVKAEVGGVDVLAVRDGVPLVVELKAQFSLTLLHQACERLAVAEAVYVCVPRRTGRASHKALQANIRLCRRLGLGVLTVRLRDGAVEVHADPGPYAPRKRADKAARLLHDFKRLQGDPNLGGTRGAVMTAYRQDAERVALHLAQGPAKGAEVARATGVPNATRIMADNHYGWFRRVRPGVYELTEVGATVTQARPGMDKAPPRT</sequence>
<proteinExistence type="predicted"/>
<keyword evidence="2" id="KW-1185">Reference proteome</keyword>
<comment type="caution">
    <text evidence="1">The sequence shown here is derived from an EMBL/GenBank/DDBJ whole genome shotgun (WGS) entry which is preliminary data.</text>
</comment>